<dbReference type="SMART" id="SM00867">
    <property type="entry name" value="YceI"/>
    <property type="match status" value="1"/>
</dbReference>
<dbReference type="PROSITE" id="PS51318">
    <property type="entry name" value="TAT"/>
    <property type="match status" value="1"/>
</dbReference>
<dbReference type="InterPro" id="IPR036761">
    <property type="entry name" value="TTHA0802/YceI-like_sf"/>
</dbReference>
<dbReference type="AlphaFoldDB" id="A0A975C235"/>
<feature type="domain" description="Lipid/polyisoprenoid-binding YceI-like" evidence="2">
    <location>
        <begin position="47"/>
        <end position="212"/>
    </location>
</feature>
<dbReference type="RefSeq" id="WP_207868560.1">
    <property type="nucleotide sequence ID" value="NZ_CP062222.1"/>
</dbReference>
<sequence>MLNRRLLVRASAAAALGLTLIAGGVIAQSAVAQAAITQNPAEVEAGTYKLDPAHGKITWSLKHMGFSTYYGQFDNVSADLTLDPANPSATTLTATVPLADVAPNNDALKAHLQTPDFFNTAEFPTATFKATSVTVDREDSSKAAVVGDLTLHGVTRPVTLAVRFNQAGPFMDGAYRVGFDGETTIRRSDFGIDKYAPVLGDDVTLHIEGEFVKQS</sequence>
<dbReference type="Pfam" id="PF04264">
    <property type="entry name" value="YceI"/>
    <property type="match status" value="1"/>
</dbReference>
<feature type="signal peptide" evidence="1">
    <location>
        <begin position="1"/>
        <end position="27"/>
    </location>
</feature>
<evidence type="ECO:0000259" key="2">
    <source>
        <dbReference type="SMART" id="SM00867"/>
    </source>
</evidence>
<dbReference type="InterPro" id="IPR006311">
    <property type="entry name" value="TAT_signal"/>
</dbReference>
<name>A0A975C235_9CAUL</name>
<evidence type="ECO:0000313" key="4">
    <source>
        <dbReference type="Proteomes" id="UP000663918"/>
    </source>
</evidence>
<protein>
    <submittedName>
        <fullName evidence="3">YceI family protein</fullName>
    </submittedName>
</protein>
<dbReference type="SUPFAM" id="SSF101874">
    <property type="entry name" value="YceI-like"/>
    <property type="match status" value="1"/>
</dbReference>
<proteinExistence type="predicted"/>
<dbReference type="KEGG" id="bgoe:IFJ75_12715"/>
<gene>
    <name evidence="3" type="ORF">IFJ75_12715</name>
</gene>
<accession>A0A975C235</accession>
<dbReference type="InterPro" id="IPR007372">
    <property type="entry name" value="Lipid/polyisoprenoid-bd_YceI"/>
</dbReference>
<dbReference type="PANTHER" id="PTHR34406:SF1">
    <property type="entry name" value="PROTEIN YCEI"/>
    <property type="match status" value="1"/>
</dbReference>
<evidence type="ECO:0000256" key="1">
    <source>
        <dbReference type="SAM" id="SignalP"/>
    </source>
</evidence>
<dbReference type="PANTHER" id="PTHR34406">
    <property type="entry name" value="PROTEIN YCEI"/>
    <property type="match status" value="1"/>
</dbReference>
<dbReference type="Proteomes" id="UP000663918">
    <property type="component" value="Chromosome"/>
</dbReference>
<keyword evidence="4" id="KW-1185">Reference proteome</keyword>
<feature type="chain" id="PRO_5037907720" evidence="1">
    <location>
        <begin position="28"/>
        <end position="215"/>
    </location>
</feature>
<evidence type="ECO:0000313" key="3">
    <source>
        <dbReference type="EMBL" id="QTC90142.1"/>
    </source>
</evidence>
<dbReference type="EMBL" id="CP062222">
    <property type="protein sequence ID" value="QTC90142.1"/>
    <property type="molecule type" value="Genomic_DNA"/>
</dbReference>
<organism evidence="3 4">
    <name type="scientific">Brevundimonas goettingensis</name>
    <dbReference type="NCBI Taxonomy" id="2774190"/>
    <lineage>
        <taxon>Bacteria</taxon>
        <taxon>Pseudomonadati</taxon>
        <taxon>Pseudomonadota</taxon>
        <taxon>Alphaproteobacteria</taxon>
        <taxon>Caulobacterales</taxon>
        <taxon>Caulobacteraceae</taxon>
        <taxon>Brevundimonas</taxon>
    </lineage>
</organism>
<reference evidence="3" key="1">
    <citation type="submission" date="2020-09" db="EMBL/GenBank/DDBJ databases">
        <title>Brevundimonas sp. LVF2 isolated from a puddle in Goettingen, Germany.</title>
        <authorList>
            <person name="Friedrich I."/>
            <person name="Klassen A."/>
            <person name="Hannes N."/>
            <person name="Schneider D."/>
            <person name="Hertel R."/>
            <person name="Daniel R."/>
        </authorList>
    </citation>
    <scope>NUCLEOTIDE SEQUENCE</scope>
    <source>
        <strain evidence="3">LVF2</strain>
    </source>
</reference>
<keyword evidence="1" id="KW-0732">Signal</keyword>
<dbReference type="Gene3D" id="2.40.128.110">
    <property type="entry name" value="Lipid/polyisoprenoid-binding, YceI-like"/>
    <property type="match status" value="1"/>
</dbReference>